<feature type="signal peptide" evidence="1">
    <location>
        <begin position="1"/>
        <end position="24"/>
    </location>
</feature>
<accession>A0ABT0SA84</accession>
<dbReference type="InterPro" id="IPR021255">
    <property type="entry name" value="DUF2807"/>
</dbReference>
<comment type="caution">
    <text evidence="3">The sequence shown here is derived from an EMBL/GenBank/DDBJ whole genome shotgun (WGS) entry which is preliminary data.</text>
</comment>
<evidence type="ECO:0000259" key="2">
    <source>
        <dbReference type="Pfam" id="PF10988"/>
    </source>
</evidence>
<evidence type="ECO:0000313" key="4">
    <source>
        <dbReference type="Proteomes" id="UP001165383"/>
    </source>
</evidence>
<dbReference type="EMBL" id="JAMGBB010000001">
    <property type="protein sequence ID" value="MCL6741326.1"/>
    <property type="molecule type" value="Genomic_DNA"/>
</dbReference>
<evidence type="ECO:0000313" key="3">
    <source>
        <dbReference type="EMBL" id="MCL6741326.1"/>
    </source>
</evidence>
<reference evidence="3" key="1">
    <citation type="submission" date="2022-05" db="EMBL/GenBank/DDBJ databases">
        <authorList>
            <person name="Jo J.-H."/>
            <person name="Im W.-T."/>
        </authorList>
    </citation>
    <scope>NUCLEOTIDE SEQUENCE</scope>
    <source>
        <strain evidence="3">RB56-2</strain>
    </source>
</reference>
<organism evidence="3 4">
    <name type="scientific">Sphingomonas brevis</name>
    <dbReference type="NCBI Taxonomy" id="2908206"/>
    <lineage>
        <taxon>Bacteria</taxon>
        <taxon>Pseudomonadati</taxon>
        <taxon>Pseudomonadota</taxon>
        <taxon>Alphaproteobacteria</taxon>
        <taxon>Sphingomonadales</taxon>
        <taxon>Sphingomonadaceae</taxon>
        <taxon>Sphingomonas</taxon>
    </lineage>
</organism>
<evidence type="ECO:0000256" key="1">
    <source>
        <dbReference type="SAM" id="SignalP"/>
    </source>
</evidence>
<sequence>MIDRLPILALLALASLPAPSAVRAATPATRNYSVTSFDRIRIDGPYKVELKTNVSPYARATGSPLSLDGLSIGVEGRTLIVRQGSGGWGGYSGENRGPVTIAVGTPDLRNAWINGSGALTVDRLRGLSFDLAIQGAGVATVDQLDVDQFKTGISGSGSVRLAGKVAKLTATIRGTSTFDGDALLVKDAVIGAEGPSTVRATVTNSAKVDALGLASVALAGKPACTVNAKGSATVTGCKD</sequence>
<feature type="domain" description="Putative auto-transporter adhesin head GIN" evidence="2">
    <location>
        <begin position="37"/>
        <end position="222"/>
    </location>
</feature>
<gene>
    <name evidence="3" type="ORF">LZ518_09315</name>
</gene>
<name>A0ABT0SA84_9SPHN</name>
<dbReference type="Gene3D" id="2.160.20.120">
    <property type="match status" value="1"/>
</dbReference>
<dbReference type="RefSeq" id="WP_249915720.1">
    <property type="nucleotide sequence ID" value="NZ_JAMGBB010000001.1"/>
</dbReference>
<protein>
    <submittedName>
        <fullName evidence="3">DUF2807 domain-containing protein</fullName>
    </submittedName>
</protein>
<keyword evidence="4" id="KW-1185">Reference proteome</keyword>
<dbReference type="Proteomes" id="UP001165383">
    <property type="component" value="Unassembled WGS sequence"/>
</dbReference>
<feature type="chain" id="PRO_5045680667" evidence="1">
    <location>
        <begin position="25"/>
        <end position="239"/>
    </location>
</feature>
<dbReference type="Pfam" id="PF10988">
    <property type="entry name" value="DUF2807"/>
    <property type="match status" value="1"/>
</dbReference>
<proteinExistence type="predicted"/>
<keyword evidence="1" id="KW-0732">Signal</keyword>